<feature type="signal peptide" evidence="1">
    <location>
        <begin position="1"/>
        <end position="25"/>
    </location>
</feature>
<dbReference type="Proteomes" id="UP000017396">
    <property type="component" value="Chromosome"/>
</dbReference>
<protein>
    <submittedName>
        <fullName evidence="2">Uncharacterized protein</fullName>
    </submittedName>
</protein>
<reference evidence="2 3" key="1">
    <citation type="journal article" date="2013" name="PLoS ONE">
        <title>Cultivation and Complete Genome Sequencing of Gloeobacter kilaueensis sp. nov., from a Lava Cave in Kilauea Caldera, Hawai'i.</title>
        <authorList>
            <person name="Saw J.H."/>
            <person name="Schatz M."/>
            <person name="Brown M.V."/>
            <person name="Kunkel D.D."/>
            <person name="Foster J.S."/>
            <person name="Shick H."/>
            <person name="Christensen S."/>
            <person name="Hou S."/>
            <person name="Wan X."/>
            <person name="Donachie S.P."/>
        </authorList>
    </citation>
    <scope>NUCLEOTIDE SEQUENCE [LARGE SCALE GENOMIC DNA]</scope>
    <source>
        <strain evidence="3">JS</strain>
    </source>
</reference>
<sequence>MKANHLSLVASVAVGLLALSTPLSAQQPDARLPLAVGGSSPYAADCAKSTYGALTKEQAIDLCRTATAYTADCVSKAYGPLTREQTLDVCRIAAPETGNCVAKAYGSFTREEVVRLCTGRRLP</sequence>
<proteinExistence type="predicted"/>
<evidence type="ECO:0000313" key="2">
    <source>
        <dbReference type="EMBL" id="AGY56789.1"/>
    </source>
</evidence>
<gene>
    <name evidence="2" type="ORF">GKIL_0543</name>
</gene>
<accession>U5QGM9</accession>
<keyword evidence="3" id="KW-1185">Reference proteome</keyword>
<dbReference type="EMBL" id="CP003587">
    <property type="protein sequence ID" value="AGY56789.1"/>
    <property type="molecule type" value="Genomic_DNA"/>
</dbReference>
<dbReference type="AlphaFoldDB" id="U5QGM9"/>
<feature type="chain" id="PRO_5004664064" evidence="1">
    <location>
        <begin position="26"/>
        <end position="123"/>
    </location>
</feature>
<dbReference type="RefSeq" id="WP_023171820.1">
    <property type="nucleotide sequence ID" value="NC_022600.1"/>
</dbReference>
<evidence type="ECO:0000256" key="1">
    <source>
        <dbReference type="SAM" id="SignalP"/>
    </source>
</evidence>
<organism evidence="2 3">
    <name type="scientific">Gloeobacter kilaueensis (strain ATCC BAA-2537 / CCAP 1431/1 / ULC 316 / JS1)</name>
    <dbReference type="NCBI Taxonomy" id="1183438"/>
    <lineage>
        <taxon>Bacteria</taxon>
        <taxon>Bacillati</taxon>
        <taxon>Cyanobacteriota</taxon>
        <taxon>Cyanophyceae</taxon>
        <taxon>Gloeobacterales</taxon>
        <taxon>Gloeobacteraceae</taxon>
        <taxon>Gloeobacter</taxon>
    </lineage>
</organism>
<dbReference type="KEGG" id="glj:GKIL_0543"/>
<dbReference type="HOGENOM" id="CLU_2011991_0_0_3"/>
<evidence type="ECO:0000313" key="3">
    <source>
        <dbReference type="Proteomes" id="UP000017396"/>
    </source>
</evidence>
<keyword evidence="1" id="KW-0732">Signal</keyword>
<name>U5QGM9_GLOK1</name>